<dbReference type="PROSITE" id="PS50054">
    <property type="entry name" value="TYR_PHOSPHATASE_DUAL"/>
    <property type="match status" value="1"/>
</dbReference>
<dbReference type="Gene3D" id="3.90.190.10">
    <property type="entry name" value="Protein tyrosine phosphatase superfamily"/>
    <property type="match status" value="2"/>
</dbReference>
<keyword evidence="4" id="KW-0378">Hydrolase</keyword>
<evidence type="ECO:0000256" key="6">
    <source>
        <dbReference type="ARBA" id="ARBA00023306"/>
    </source>
</evidence>
<dbReference type="InterPro" id="IPR029021">
    <property type="entry name" value="Prot-tyrosine_phosphatase-like"/>
</dbReference>
<dbReference type="SMART" id="SM00195">
    <property type="entry name" value="DSPc"/>
    <property type="match status" value="1"/>
</dbReference>
<protein>
    <recommendedName>
        <fullName evidence="2">protein-tyrosine-phosphatase</fullName>
        <ecNumber evidence="2">3.1.3.48</ecNumber>
    </recommendedName>
</protein>
<evidence type="ECO:0000259" key="8">
    <source>
        <dbReference type="PROSITE" id="PS50056"/>
    </source>
</evidence>
<dbReference type="PANTHER" id="PTHR23339">
    <property type="entry name" value="TYROSINE SPECIFIC PROTEIN PHOSPHATASE AND DUAL SPECIFICITY PROTEIN PHOSPHATASE"/>
    <property type="match status" value="1"/>
</dbReference>
<evidence type="ECO:0000256" key="5">
    <source>
        <dbReference type="ARBA" id="ARBA00022912"/>
    </source>
</evidence>
<dbReference type="Pfam" id="PF00782">
    <property type="entry name" value="DSPc"/>
    <property type="match status" value="1"/>
</dbReference>
<dbReference type="SMART" id="SM00404">
    <property type="entry name" value="PTPc_motif"/>
    <property type="match status" value="1"/>
</dbReference>
<dbReference type="InterPro" id="IPR016130">
    <property type="entry name" value="Tyr_Pase_AS"/>
</dbReference>
<dbReference type="AlphaFoldDB" id="A0A7S4M0N0"/>
<organism evidence="9">
    <name type="scientific">Guillardia theta</name>
    <name type="common">Cryptophyte</name>
    <name type="synonym">Cryptomonas phi</name>
    <dbReference type="NCBI Taxonomy" id="55529"/>
    <lineage>
        <taxon>Eukaryota</taxon>
        <taxon>Cryptophyceae</taxon>
        <taxon>Pyrenomonadales</taxon>
        <taxon>Geminigeraceae</taxon>
        <taxon>Guillardia</taxon>
    </lineage>
</organism>
<dbReference type="PROSITE" id="PS50056">
    <property type="entry name" value="TYR_PHOSPHATASE_2"/>
    <property type="match status" value="1"/>
</dbReference>
<dbReference type="InterPro" id="IPR020422">
    <property type="entry name" value="TYR_PHOSPHATASE_DUAL_dom"/>
</dbReference>
<evidence type="ECO:0000313" key="9">
    <source>
        <dbReference type="EMBL" id="CAE2192467.1"/>
    </source>
</evidence>
<dbReference type="InterPro" id="IPR050561">
    <property type="entry name" value="PTP"/>
</dbReference>
<dbReference type="InterPro" id="IPR000340">
    <property type="entry name" value="Dual-sp_phosphatase_cat-dom"/>
</dbReference>
<feature type="domain" description="Tyrosine specific protein phosphatases" evidence="8">
    <location>
        <begin position="259"/>
        <end position="321"/>
    </location>
</feature>
<dbReference type="CDD" id="cd14499">
    <property type="entry name" value="CDC14_C"/>
    <property type="match status" value="1"/>
</dbReference>
<evidence type="ECO:0000256" key="2">
    <source>
        <dbReference type="ARBA" id="ARBA00013064"/>
    </source>
</evidence>
<name>A0A7S4M0N0_GUITH</name>
<dbReference type="EMBL" id="HBKN01002062">
    <property type="protein sequence ID" value="CAE2192467.1"/>
    <property type="molecule type" value="Transcribed_RNA"/>
</dbReference>
<keyword evidence="6" id="KW-0131">Cell cycle</keyword>
<proteinExistence type="inferred from homology"/>
<gene>
    <name evidence="9" type="ORF">GTHE00462_LOCUS1778</name>
</gene>
<sequence>MFPEGIPGDAVELLAGRFYWMRTRFKPNDTTAVKFFNVDERFVYESFFHDFGPINISQLYRYCQLIRTKLSSLEGGKNCIVHCTSIDPKVCTNAAWLAGGYLICYEGFTPEQAHSLFFKVSNSFIPFRDASQTVSNFGVSLLDCFKAIHLARKELFFDFSNFDPEEYEFFEKVENGDFNVITPKFIAFSNPTAVRTEICPGVFSKTCSDYFDLWRERNVTAVVRLNNKTYDRKDFLEAGFHHYDLFFADGFPPPSDIVYKFLEICENEKGAIAVHCKAGLGRTGTLIALYIMKHYKWTACETIAWIRIVRPGSVIGPQQHFLREWEQTMWKAGAAKKDCQSPLQEAMLDGIHVLSIA</sequence>
<dbReference type="SUPFAM" id="SSF52799">
    <property type="entry name" value="(Phosphotyrosine protein) phosphatases II"/>
    <property type="match status" value="2"/>
</dbReference>
<evidence type="ECO:0000259" key="7">
    <source>
        <dbReference type="PROSITE" id="PS50054"/>
    </source>
</evidence>
<comment type="similarity">
    <text evidence="1">Belongs to the protein-tyrosine phosphatase family. Non-receptor class CDC14 subfamily.</text>
</comment>
<dbReference type="GO" id="GO:0004725">
    <property type="term" value="F:protein tyrosine phosphatase activity"/>
    <property type="evidence" value="ECO:0007669"/>
    <property type="project" value="UniProtKB-EC"/>
</dbReference>
<dbReference type="PROSITE" id="PS00383">
    <property type="entry name" value="TYR_PHOSPHATASE_1"/>
    <property type="match status" value="1"/>
</dbReference>
<dbReference type="InterPro" id="IPR000387">
    <property type="entry name" value="Tyr_Pase_dom"/>
</dbReference>
<dbReference type="InterPro" id="IPR003595">
    <property type="entry name" value="Tyr_Pase_cat"/>
</dbReference>
<dbReference type="CDD" id="cd17657">
    <property type="entry name" value="CDC14_N"/>
    <property type="match status" value="1"/>
</dbReference>
<accession>A0A7S4M0N0</accession>
<dbReference type="GO" id="GO:0051301">
    <property type="term" value="P:cell division"/>
    <property type="evidence" value="ECO:0007669"/>
    <property type="project" value="UniProtKB-KW"/>
</dbReference>
<keyword evidence="5" id="KW-0904">Protein phosphatase</keyword>
<evidence type="ECO:0000256" key="3">
    <source>
        <dbReference type="ARBA" id="ARBA00022618"/>
    </source>
</evidence>
<evidence type="ECO:0000256" key="1">
    <source>
        <dbReference type="ARBA" id="ARBA00007315"/>
    </source>
</evidence>
<keyword evidence="3" id="KW-0132">Cell division</keyword>
<dbReference type="Pfam" id="PF14671">
    <property type="entry name" value="DSPn"/>
    <property type="match status" value="1"/>
</dbReference>
<dbReference type="InterPro" id="IPR029260">
    <property type="entry name" value="DSPn"/>
</dbReference>
<dbReference type="FunFam" id="3.90.190.10:FF:000006">
    <property type="entry name" value="Dual specificity protein phosphatase CDC14B"/>
    <property type="match status" value="1"/>
</dbReference>
<dbReference type="EC" id="3.1.3.48" evidence="2"/>
<feature type="domain" description="Tyrosine-protein phosphatase" evidence="7">
    <location>
        <begin position="190"/>
        <end position="335"/>
    </location>
</feature>
<evidence type="ECO:0000256" key="4">
    <source>
        <dbReference type="ARBA" id="ARBA00022801"/>
    </source>
</evidence>
<reference evidence="9" key="1">
    <citation type="submission" date="2021-01" db="EMBL/GenBank/DDBJ databases">
        <authorList>
            <person name="Corre E."/>
            <person name="Pelletier E."/>
            <person name="Niang G."/>
            <person name="Scheremetjew M."/>
            <person name="Finn R."/>
            <person name="Kale V."/>
            <person name="Holt S."/>
            <person name="Cochrane G."/>
            <person name="Meng A."/>
            <person name="Brown T."/>
            <person name="Cohen L."/>
        </authorList>
    </citation>
    <scope>NUCLEOTIDE SEQUENCE</scope>
    <source>
        <strain evidence="9">CCMP 2712</strain>
    </source>
</reference>
<dbReference type="InterPro" id="IPR044506">
    <property type="entry name" value="CDC14_C"/>
</dbReference>